<feature type="transmembrane region" description="Helical" evidence="1">
    <location>
        <begin position="50"/>
        <end position="75"/>
    </location>
</feature>
<name>A0AAD7FLH5_9AGAR</name>
<evidence type="ECO:0000313" key="3">
    <source>
        <dbReference type="Proteomes" id="UP001221142"/>
    </source>
</evidence>
<sequence>MRWNRFGWTFVIQHRTHVDGSRLSFGAGLFPSSTTAGVAERPYYTETGRVIIPVNVWLIAAVTDLGISILLIAHLNKMKTGFKRKRPCPKSFASPSRLPASFRSSSGLCVPFFLFRLLEQYSNDTRSFRARAFGMNLTVTVLEGWVIRTRVRRNSLLIVGLPSRG</sequence>
<evidence type="ECO:0000313" key="2">
    <source>
        <dbReference type="EMBL" id="KAJ7626918.1"/>
    </source>
</evidence>
<dbReference type="Proteomes" id="UP001221142">
    <property type="component" value="Unassembled WGS sequence"/>
</dbReference>
<organism evidence="2 3">
    <name type="scientific">Roridomyces roridus</name>
    <dbReference type="NCBI Taxonomy" id="1738132"/>
    <lineage>
        <taxon>Eukaryota</taxon>
        <taxon>Fungi</taxon>
        <taxon>Dikarya</taxon>
        <taxon>Basidiomycota</taxon>
        <taxon>Agaricomycotina</taxon>
        <taxon>Agaricomycetes</taxon>
        <taxon>Agaricomycetidae</taxon>
        <taxon>Agaricales</taxon>
        <taxon>Marasmiineae</taxon>
        <taxon>Mycenaceae</taxon>
        <taxon>Roridomyces</taxon>
    </lineage>
</organism>
<dbReference type="AlphaFoldDB" id="A0AAD7FLH5"/>
<keyword evidence="1" id="KW-1133">Transmembrane helix</keyword>
<accession>A0AAD7FLH5</accession>
<evidence type="ECO:0000256" key="1">
    <source>
        <dbReference type="SAM" id="Phobius"/>
    </source>
</evidence>
<proteinExistence type="predicted"/>
<keyword evidence="1" id="KW-0812">Transmembrane</keyword>
<keyword evidence="3" id="KW-1185">Reference proteome</keyword>
<gene>
    <name evidence="2" type="ORF">FB45DRAFT_56232</name>
</gene>
<dbReference type="EMBL" id="JARKIF010000011">
    <property type="protein sequence ID" value="KAJ7626918.1"/>
    <property type="molecule type" value="Genomic_DNA"/>
</dbReference>
<comment type="caution">
    <text evidence="2">The sequence shown here is derived from an EMBL/GenBank/DDBJ whole genome shotgun (WGS) entry which is preliminary data.</text>
</comment>
<reference evidence="2" key="1">
    <citation type="submission" date="2023-03" db="EMBL/GenBank/DDBJ databases">
        <title>Massive genome expansion in bonnet fungi (Mycena s.s.) driven by repeated elements and novel gene families across ecological guilds.</title>
        <authorList>
            <consortium name="Lawrence Berkeley National Laboratory"/>
            <person name="Harder C.B."/>
            <person name="Miyauchi S."/>
            <person name="Viragh M."/>
            <person name="Kuo A."/>
            <person name="Thoen E."/>
            <person name="Andreopoulos B."/>
            <person name="Lu D."/>
            <person name="Skrede I."/>
            <person name="Drula E."/>
            <person name="Henrissat B."/>
            <person name="Morin E."/>
            <person name="Kohler A."/>
            <person name="Barry K."/>
            <person name="LaButti K."/>
            <person name="Morin E."/>
            <person name="Salamov A."/>
            <person name="Lipzen A."/>
            <person name="Mereny Z."/>
            <person name="Hegedus B."/>
            <person name="Baldrian P."/>
            <person name="Stursova M."/>
            <person name="Weitz H."/>
            <person name="Taylor A."/>
            <person name="Grigoriev I.V."/>
            <person name="Nagy L.G."/>
            <person name="Martin F."/>
            <person name="Kauserud H."/>
        </authorList>
    </citation>
    <scope>NUCLEOTIDE SEQUENCE</scope>
    <source>
        <strain evidence="2">9284</strain>
    </source>
</reference>
<keyword evidence="1" id="KW-0472">Membrane</keyword>
<protein>
    <submittedName>
        <fullName evidence="2">Uncharacterized protein</fullName>
    </submittedName>
</protein>